<evidence type="ECO:0000313" key="2">
    <source>
        <dbReference type="EMBL" id="CUM90830.1"/>
    </source>
</evidence>
<sequence length="262" mass="29770">MGQQILGRKQKISNDAWLEAMKQIEDLVPKPELDERVGQTVKDIIATTNGKKAAVAWSGGKDSLVLADVCRQAGIEDSVLVVSNLEYSAFTEWVDRNKPPKLEIINTGQDIEWLVKHPQMLFPQDSNTAAQWFHIVQHRGQAKYYKAHELDMILLGRRRADGNYVGKGSNIYTDGKGVTRFSPLADWSHEEVLAYIHYYNLVMPPIYDWKNGYLCGTHPWAARQWTGSIENGWKEVYEIEPDIVKEAAKKIPSAKEFLKGLE</sequence>
<dbReference type="GO" id="GO:0003824">
    <property type="term" value="F:catalytic activity"/>
    <property type="evidence" value="ECO:0007669"/>
    <property type="project" value="InterPro"/>
</dbReference>
<dbReference type="RefSeq" id="WP_055237787.1">
    <property type="nucleotide sequence ID" value="NZ_CYXM01000004.1"/>
</dbReference>
<dbReference type="SUPFAM" id="SSF52402">
    <property type="entry name" value="Adenine nucleotide alpha hydrolases-like"/>
    <property type="match status" value="1"/>
</dbReference>
<reference evidence="2 3" key="1">
    <citation type="submission" date="2015-09" db="EMBL/GenBank/DDBJ databases">
        <authorList>
            <consortium name="Pathogen Informatics"/>
        </authorList>
    </citation>
    <scope>NUCLEOTIDE SEQUENCE [LARGE SCALE GENOMIC DNA]</scope>
    <source>
        <strain evidence="2 3">2789STDY5834968</strain>
    </source>
</reference>
<dbReference type="Gene3D" id="3.40.50.620">
    <property type="entry name" value="HUPs"/>
    <property type="match status" value="1"/>
</dbReference>
<gene>
    <name evidence="2" type="ORF">ERS852580_01099</name>
</gene>
<dbReference type="EMBL" id="CYXM01000004">
    <property type="protein sequence ID" value="CUM90830.1"/>
    <property type="molecule type" value="Genomic_DNA"/>
</dbReference>
<dbReference type="OrthoDB" id="5179115at2"/>
<dbReference type="Pfam" id="PF01507">
    <property type="entry name" value="PAPS_reduct"/>
    <property type="match status" value="1"/>
</dbReference>
<evidence type="ECO:0000313" key="3">
    <source>
        <dbReference type="Proteomes" id="UP000095673"/>
    </source>
</evidence>
<feature type="domain" description="Phosphoadenosine phosphosulphate reductase" evidence="1">
    <location>
        <begin position="53"/>
        <end position="208"/>
    </location>
</feature>
<name>A0A173SKU8_9FIRM</name>
<proteinExistence type="predicted"/>
<protein>
    <submittedName>
        <fullName evidence="2">PUA domain (Predicted RNA-binding domain)</fullName>
    </submittedName>
</protein>
<dbReference type="Proteomes" id="UP000095673">
    <property type="component" value="Unassembled WGS sequence"/>
</dbReference>
<dbReference type="InterPro" id="IPR014729">
    <property type="entry name" value="Rossmann-like_a/b/a_fold"/>
</dbReference>
<dbReference type="AlphaFoldDB" id="A0A173SKU8"/>
<organism evidence="2 3">
    <name type="scientific">Agathobacter rectalis</name>
    <dbReference type="NCBI Taxonomy" id="39491"/>
    <lineage>
        <taxon>Bacteria</taxon>
        <taxon>Bacillati</taxon>
        <taxon>Bacillota</taxon>
        <taxon>Clostridia</taxon>
        <taxon>Lachnospirales</taxon>
        <taxon>Lachnospiraceae</taxon>
        <taxon>Agathobacter</taxon>
    </lineage>
</organism>
<accession>A0A173SKU8</accession>
<dbReference type="InterPro" id="IPR002500">
    <property type="entry name" value="PAPS_reduct_dom"/>
</dbReference>
<evidence type="ECO:0000259" key="1">
    <source>
        <dbReference type="Pfam" id="PF01507"/>
    </source>
</evidence>